<dbReference type="AlphaFoldDB" id="A0A2P2LS10"/>
<proteinExistence type="predicted"/>
<dbReference type="EMBL" id="GGEC01040272">
    <property type="protein sequence ID" value="MBX20756.1"/>
    <property type="molecule type" value="Transcribed_RNA"/>
</dbReference>
<organism evidence="1">
    <name type="scientific">Rhizophora mucronata</name>
    <name type="common">Asiatic mangrove</name>
    <dbReference type="NCBI Taxonomy" id="61149"/>
    <lineage>
        <taxon>Eukaryota</taxon>
        <taxon>Viridiplantae</taxon>
        <taxon>Streptophyta</taxon>
        <taxon>Embryophyta</taxon>
        <taxon>Tracheophyta</taxon>
        <taxon>Spermatophyta</taxon>
        <taxon>Magnoliopsida</taxon>
        <taxon>eudicotyledons</taxon>
        <taxon>Gunneridae</taxon>
        <taxon>Pentapetalae</taxon>
        <taxon>rosids</taxon>
        <taxon>fabids</taxon>
        <taxon>Malpighiales</taxon>
        <taxon>Rhizophoraceae</taxon>
        <taxon>Rhizophora</taxon>
    </lineage>
</organism>
<accession>A0A2P2LS10</accession>
<protein>
    <submittedName>
        <fullName evidence="1">Phosphogluco-mutase</fullName>
    </submittedName>
</protein>
<sequence length="102" mass="11606">MMRPWLKLRRHPPVDVSACAMLFHWTLQFNYASGQLAPVSVDNKIHGNILSVALWLQVGTVNSNVCNLVCMKGWLHLLLFRLALRSYHDPYTTNLGLALMLC</sequence>
<evidence type="ECO:0000313" key="1">
    <source>
        <dbReference type="EMBL" id="MBX20756.1"/>
    </source>
</evidence>
<name>A0A2P2LS10_RHIMU</name>
<reference evidence="1" key="1">
    <citation type="submission" date="2018-02" db="EMBL/GenBank/DDBJ databases">
        <title>Rhizophora mucronata_Transcriptome.</title>
        <authorList>
            <person name="Meera S.P."/>
            <person name="Sreeshan A."/>
            <person name="Augustine A."/>
        </authorList>
    </citation>
    <scope>NUCLEOTIDE SEQUENCE</scope>
    <source>
        <tissue evidence="1">Leaf</tissue>
    </source>
</reference>